<dbReference type="GO" id="GO:0005794">
    <property type="term" value="C:Golgi apparatus"/>
    <property type="evidence" value="ECO:0007669"/>
    <property type="project" value="TreeGrafter"/>
</dbReference>
<keyword evidence="5 6" id="KW-0472">Membrane</keyword>
<dbReference type="AlphaFoldDB" id="A0A6A1W0C0"/>
<comment type="subcellular location">
    <subcellularLocation>
        <location evidence="1">Membrane</location>
        <topology evidence="1">Multi-pass membrane protein</topology>
    </subcellularLocation>
</comment>
<keyword evidence="9" id="KW-1185">Reference proteome</keyword>
<dbReference type="OrthoDB" id="19932at2759"/>
<feature type="transmembrane region" description="Helical" evidence="6">
    <location>
        <begin position="46"/>
        <end position="79"/>
    </location>
</feature>
<evidence type="ECO:0000256" key="5">
    <source>
        <dbReference type="ARBA" id="ARBA00023136"/>
    </source>
</evidence>
<dbReference type="Pfam" id="PF06814">
    <property type="entry name" value="GOST_TM"/>
    <property type="match status" value="1"/>
</dbReference>
<dbReference type="InterPro" id="IPR053937">
    <property type="entry name" value="GOST_TM"/>
</dbReference>
<evidence type="ECO:0000256" key="1">
    <source>
        <dbReference type="ARBA" id="ARBA00004141"/>
    </source>
</evidence>
<dbReference type="EMBL" id="RXIC02000021">
    <property type="protein sequence ID" value="KAB1217577.1"/>
    <property type="molecule type" value="Genomic_DNA"/>
</dbReference>
<organism evidence="8 9">
    <name type="scientific">Morella rubra</name>
    <name type="common">Chinese bayberry</name>
    <dbReference type="NCBI Taxonomy" id="262757"/>
    <lineage>
        <taxon>Eukaryota</taxon>
        <taxon>Viridiplantae</taxon>
        <taxon>Streptophyta</taxon>
        <taxon>Embryophyta</taxon>
        <taxon>Tracheophyta</taxon>
        <taxon>Spermatophyta</taxon>
        <taxon>Magnoliopsida</taxon>
        <taxon>eudicotyledons</taxon>
        <taxon>Gunneridae</taxon>
        <taxon>Pentapetalae</taxon>
        <taxon>rosids</taxon>
        <taxon>fabids</taxon>
        <taxon>Fagales</taxon>
        <taxon>Myricaceae</taxon>
        <taxon>Morella</taxon>
    </lineage>
</organism>
<accession>A0A6A1W0C0</accession>
<evidence type="ECO:0000313" key="9">
    <source>
        <dbReference type="Proteomes" id="UP000516437"/>
    </source>
</evidence>
<comment type="caution">
    <text evidence="8">The sequence shown here is derived from an EMBL/GenBank/DDBJ whole genome shotgun (WGS) entry which is preliminary data.</text>
</comment>
<protein>
    <submittedName>
        <fullName evidence="8">Transmembrane protein 87A</fullName>
    </submittedName>
</protein>
<name>A0A6A1W0C0_9ROSI</name>
<dbReference type="InterPro" id="IPR009637">
    <property type="entry name" value="GPR107/GPR108-like"/>
</dbReference>
<keyword evidence="2 6" id="KW-0812">Transmembrane</keyword>
<sequence>MIGLGMCEMAFWYFLYANFDSTGSRPMGITVWVVAFSAIKKTFSRLLLLVVSMGYGVIQPILSCITSKILLLGLTYFVASKALELLEHLGYTNDFPGKEDSFRCYPFLYCIRALFFGYFHLYRKLWRSFR</sequence>
<evidence type="ECO:0000313" key="8">
    <source>
        <dbReference type="EMBL" id="KAB1217577.1"/>
    </source>
</evidence>
<proteinExistence type="predicted"/>
<evidence type="ECO:0000259" key="7">
    <source>
        <dbReference type="Pfam" id="PF06814"/>
    </source>
</evidence>
<dbReference type="GO" id="GO:0016020">
    <property type="term" value="C:membrane"/>
    <property type="evidence" value="ECO:0007669"/>
    <property type="project" value="UniProtKB-SubCell"/>
</dbReference>
<evidence type="ECO:0000256" key="2">
    <source>
        <dbReference type="ARBA" id="ARBA00022692"/>
    </source>
</evidence>
<reference evidence="8 9" key="1">
    <citation type="journal article" date="2019" name="Plant Biotechnol. J.">
        <title>The red bayberry genome and genetic basis of sex determination.</title>
        <authorList>
            <person name="Jia H.M."/>
            <person name="Jia H.J."/>
            <person name="Cai Q.L."/>
            <person name="Wang Y."/>
            <person name="Zhao H.B."/>
            <person name="Yang W.F."/>
            <person name="Wang G.Y."/>
            <person name="Li Y.H."/>
            <person name="Zhan D.L."/>
            <person name="Shen Y.T."/>
            <person name="Niu Q.F."/>
            <person name="Chang L."/>
            <person name="Qiu J."/>
            <person name="Zhao L."/>
            <person name="Xie H.B."/>
            <person name="Fu W.Y."/>
            <person name="Jin J."/>
            <person name="Li X.W."/>
            <person name="Jiao Y."/>
            <person name="Zhou C.C."/>
            <person name="Tu T."/>
            <person name="Chai C.Y."/>
            <person name="Gao J.L."/>
            <person name="Fan L.J."/>
            <person name="van de Weg E."/>
            <person name="Wang J.Y."/>
            <person name="Gao Z.S."/>
        </authorList>
    </citation>
    <scope>NUCLEOTIDE SEQUENCE [LARGE SCALE GENOMIC DNA]</scope>
    <source>
        <tissue evidence="8">Leaves</tissue>
    </source>
</reference>
<dbReference type="Proteomes" id="UP000516437">
    <property type="component" value="Chromosome 3"/>
</dbReference>
<keyword evidence="3" id="KW-0732">Signal</keyword>
<dbReference type="PANTHER" id="PTHR21229:SF55">
    <property type="entry name" value="EXPRESSED PROTEIN-RELATED"/>
    <property type="match status" value="1"/>
</dbReference>
<evidence type="ECO:0000256" key="6">
    <source>
        <dbReference type="SAM" id="Phobius"/>
    </source>
</evidence>
<gene>
    <name evidence="8" type="ORF">CJ030_MR3G002724</name>
</gene>
<evidence type="ECO:0000256" key="4">
    <source>
        <dbReference type="ARBA" id="ARBA00022989"/>
    </source>
</evidence>
<dbReference type="PANTHER" id="PTHR21229">
    <property type="entry name" value="LUNG SEVEN TRANSMEMBRANE RECEPTOR"/>
    <property type="match status" value="1"/>
</dbReference>
<feature type="transmembrane region" description="Helical" evidence="6">
    <location>
        <begin position="105"/>
        <end position="122"/>
    </location>
</feature>
<feature type="domain" description="GOST seven transmembrane" evidence="7">
    <location>
        <begin position="2"/>
        <end position="107"/>
    </location>
</feature>
<keyword evidence="4 6" id="KW-1133">Transmembrane helix</keyword>
<evidence type="ECO:0000256" key="3">
    <source>
        <dbReference type="ARBA" id="ARBA00022729"/>
    </source>
</evidence>